<gene>
    <name evidence="2" type="ORF">BACCIP111899_02677</name>
</gene>
<dbReference type="Proteomes" id="UP000789423">
    <property type="component" value="Unassembled WGS sequence"/>
</dbReference>
<evidence type="ECO:0000259" key="1">
    <source>
        <dbReference type="Pfam" id="PF13349"/>
    </source>
</evidence>
<accession>A0ABM8YCF4</accession>
<evidence type="ECO:0000313" key="2">
    <source>
        <dbReference type="EMBL" id="CAG9613462.1"/>
    </source>
</evidence>
<reference evidence="2 3" key="1">
    <citation type="submission" date="2021-10" db="EMBL/GenBank/DDBJ databases">
        <authorList>
            <person name="Criscuolo A."/>
        </authorList>
    </citation>
    <scope>NUCLEOTIDE SEQUENCE [LARGE SCALE GENOMIC DNA]</scope>
    <source>
        <strain evidence="3">CIP 111899</strain>
    </source>
</reference>
<evidence type="ECO:0000313" key="3">
    <source>
        <dbReference type="Proteomes" id="UP000789423"/>
    </source>
</evidence>
<dbReference type="InterPro" id="IPR025164">
    <property type="entry name" value="Toastrack_DUF4097"/>
</dbReference>
<sequence>MRKIVFIAFVCIAIGGIGLFFTGSAFFMKSVTGSAETKELEQKQFKNEQIKNINVDRDVGDVVIEKGKTDSFEVRYSGDQEKRKLDINENGETLQVEVKTKTKHIFDFSFSPFGFKNESLTVIVPERVYNKIELETGAGKIQVQDIQSEDISAHTAAGNVEMKQMKAQKIKTSSSAGKIVLQKVEGKVRAETAAGSVEVTQHNPQYSIEAESAAGDVNIQLQEMPKDAVVKGSSHAGNVKIFGKENKEVTLGNGKVQISGETAAGSVKIETD</sequence>
<dbReference type="EMBL" id="CAKJTI010000013">
    <property type="protein sequence ID" value="CAG9613462.1"/>
    <property type="molecule type" value="Genomic_DNA"/>
</dbReference>
<organism evidence="2 3">
    <name type="scientific">Bacillus rhizoplanae</name>
    <dbReference type="NCBI Taxonomy" id="2880966"/>
    <lineage>
        <taxon>Bacteria</taxon>
        <taxon>Bacillati</taxon>
        <taxon>Bacillota</taxon>
        <taxon>Bacilli</taxon>
        <taxon>Bacillales</taxon>
        <taxon>Bacillaceae</taxon>
        <taxon>Bacillus</taxon>
    </lineage>
</organism>
<keyword evidence="3" id="KW-1185">Reference proteome</keyword>
<proteinExistence type="predicted"/>
<dbReference type="Pfam" id="PF13349">
    <property type="entry name" value="DUF4097"/>
    <property type="match status" value="1"/>
</dbReference>
<comment type="caution">
    <text evidence="2">The sequence shown here is derived from an EMBL/GenBank/DDBJ whole genome shotgun (WGS) entry which is preliminary data.</text>
</comment>
<dbReference type="Gene3D" id="2.160.20.120">
    <property type="match status" value="1"/>
</dbReference>
<feature type="domain" description="DUF4097" evidence="1">
    <location>
        <begin position="50"/>
        <end position="270"/>
    </location>
</feature>
<protein>
    <recommendedName>
        <fullName evidence="1">DUF4097 domain-containing protein</fullName>
    </recommendedName>
</protein>
<dbReference type="RefSeq" id="WP_230575536.1">
    <property type="nucleotide sequence ID" value="NZ_CAKJTI010000013.1"/>
</dbReference>
<name>A0ABM8YCF4_9BACI</name>